<proteinExistence type="predicted"/>
<reference evidence="1 2" key="1">
    <citation type="submission" date="2020-02" db="EMBL/GenBank/DDBJ databases">
        <authorList>
            <person name="Ferguson B K."/>
        </authorList>
    </citation>
    <scope>NUCLEOTIDE SEQUENCE [LARGE SCALE GENOMIC DNA]</scope>
</reference>
<name>A0A6H5G9C7_9HEMI</name>
<keyword evidence="2" id="KW-1185">Reference proteome</keyword>
<dbReference type="AlphaFoldDB" id="A0A6H5G9C7"/>
<sequence>PCSGVLWCPEERSRHRVVPWLPWLSAPLPLMFRLMARPPVPFLVPRPLPCRTSRWLPPLRTRRLHPPDPPVRSW</sequence>
<evidence type="ECO:0000313" key="2">
    <source>
        <dbReference type="Proteomes" id="UP000479000"/>
    </source>
</evidence>
<dbReference type="Proteomes" id="UP000479000">
    <property type="component" value="Unassembled WGS sequence"/>
</dbReference>
<accession>A0A6H5G9C7</accession>
<evidence type="ECO:0000313" key="1">
    <source>
        <dbReference type="EMBL" id="CAA9999182.1"/>
    </source>
</evidence>
<organism evidence="1 2">
    <name type="scientific">Nesidiocoris tenuis</name>
    <dbReference type="NCBI Taxonomy" id="355587"/>
    <lineage>
        <taxon>Eukaryota</taxon>
        <taxon>Metazoa</taxon>
        <taxon>Ecdysozoa</taxon>
        <taxon>Arthropoda</taxon>
        <taxon>Hexapoda</taxon>
        <taxon>Insecta</taxon>
        <taxon>Pterygota</taxon>
        <taxon>Neoptera</taxon>
        <taxon>Paraneoptera</taxon>
        <taxon>Hemiptera</taxon>
        <taxon>Heteroptera</taxon>
        <taxon>Panheteroptera</taxon>
        <taxon>Cimicomorpha</taxon>
        <taxon>Miridae</taxon>
        <taxon>Dicyphina</taxon>
        <taxon>Nesidiocoris</taxon>
    </lineage>
</organism>
<feature type="non-terminal residue" evidence="1">
    <location>
        <position position="1"/>
    </location>
</feature>
<dbReference type="EMBL" id="CADCXU010008326">
    <property type="protein sequence ID" value="CAA9999182.1"/>
    <property type="molecule type" value="Genomic_DNA"/>
</dbReference>
<gene>
    <name evidence="1" type="ORF">NTEN_LOCUS5465</name>
</gene>
<protein>
    <submittedName>
        <fullName evidence="1">Uncharacterized protein</fullName>
    </submittedName>
</protein>